<dbReference type="InterPro" id="IPR012910">
    <property type="entry name" value="Plug_dom"/>
</dbReference>
<evidence type="ECO:0000256" key="10">
    <source>
        <dbReference type="ARBA" id="ARBA00023077"/>
    </source>
</evidence>
<keyword evidence="4 14" id="KW-1134">Transmembrane beta strand</keyword>
<feature type="domain" description="TonB-dependent receptor-like beta-barrel" evidence="17">
    <location>
        <begin position="252"/>
        <end position="656"/>
    </location>
</feature>
<evidence type="ECO:0000256" key="12">
    <source>
        <dbReference type="ARBA" id="ARBA00023170"/>
    </source>
</evidence>
<dbReference type="Gene3D" id="2.170.130.10">
    <property type="entry name" value="TonB-dependent receptor, plug domain"/>
    <property type="match status" value="1"/>
</dbReference>
<keyword evidence="20" id="KW-1185">Reference proteome</keyword>
<gene>
    <name evidence="19" type="ORF">HNP49_000841</name>
</gene>
<evidence type="ECO:0000256" key="7">
    <source>
        <dbReference type="ARBA" id="ARBA00022729"/>
    </source>
</evidence>
<dbReference type="CDD" id="cd01347">
    <property type="entry name" value="ligand_gated_channel"/>
    <property type="match status" value="1"/>
</dbReference>
<accession>A0A7X0BSG9</accession>
<dbReference type="PANTHER" id="PTHR32552:SF74">
    <property type="entry name" value="HYDROXAMATE SIDEROPHORE RECEPTOR FHUE"/>
    <property type="match status" value="1"/>
</dbReference>
<comment type="subcellular location">
    <subcellularLocation>
        <location evidence="1 14">Cell outer membrane</location>
        <topology evidence="1 14">Multi-pass membrane protein</topology>
    </subcellularLocation>
</comment>
<dbReference type="GO" id="GO:0015891">
    <property type="term" value="P:siderophore transport"/>
    <property type="evidence" value="ECO:0007669"/>
    <property type="project" value="InterPro"/>
</dbReference>
<keyword evidence="10 15" id="KW-0798">TonB box</keyword>
<dbReference type="InterPro" id="IPR039426">
    <property type="entry name" value="TonB-dep_rcpt-like"/>
</dbReference>
<dbReference type="EMBL" id="JACHLL010000001">
    <property type="protein sequence ID" value="MBB6340691.1"/>
    <property type="molecule type" value="Genomic_DNA"/>
</dbReference>
<reference evidence="19 20" key="1">
    <citation type="submission" date="2020-08" db="EMBL/GenBank/DDBJ databases">
        <title>Functional genomics of gut bacteria from endangered species of beetles.</title>
        <authorList>
            <person name="Carlos-Shanley C."/>
        </authorList>
    </citation>
    <scope>NUCLEOTIDE SEQUENCE [LARGE SCALE GENOMIC DNA]</scope>
    <source>
        <strain evidence="19 20">S00202</strain>
    </source>
</reference>
<organism evidence="19 20">
    <name type="scientific">Pseudomonas fluvialis</name>
    <dbReference type="NCBI Taxonomy" id="1793966"/>
    <lineage>
        <taxon>Bacteria</taxon>
        <taxon>Pseudomonadati</taxon>
        <taxon>Pseudomonadota</taxon>
        <taxon>Gammaproteobacteria</taxon>
        <taxon>Pseudomonadales</taxon>
        <taxon>Pseudomonadaceae</taxon>
        <taxon>Pseudomonas</taxon>
    </lineage>
</organism>
<evidence type="ECO:0000256" key="13">
    <source>
        <dbReference type="ARBA" id="ARBA00023237"/>
    </source>
</evidence>
<dbReference type="Pfam" id="PF00593">
    <property type="entry name" value="TonB_dep_Rec_b-barrel"/>
    <property type="match status" value="1"/>
</dbReference>
<evidence type="ECO:0000256" key="4">
    <source>
        <dbReference type="ARBA" id="ARBA00022452"/>
    </source>
</evidence>
<dbReference type="AlphaFoldDB" id="A0A7X0BSG9"/>
<keyword evidence="9" id="KW-0406">Ion transport</keyword>
<dbReference type="Proteomes" id="UP000557193">
    <property type="component" value="Unassembled WGS sequence"/>
</dbReference>
<dbReference type="Pfam" id="PF07715">
    <property type="entry name" value="Plug"/>
    <property type="match status" value="1"/>
</dbReference>
<dbReference type="PANTHER" id="PTHR32552">
    <property type="entry name" value="FERRICHROME IRON RECEPTOR-RELATED"/>
    <property type="match status" value="1"/>
</dbReference>
<dbReference type="InterPro" id="IPR037066">
    <property type="entry name" value="Plug_dom_sf"/>
</dbReference>
<dbReference type="FunFam" id="2.170.130.10:FF:000010">
    <property type="entry name" value="Ferripyoverdine receptor"/>
    <property type="match status" value="1"/>
</dbReference>
<evidence type="ECO:0000259" key="18">
    <source>
        <dbReference type="Pfam" id="PF07715"/>
    </source>
</evidence>
<dbReference type="InterPro" id="IPR000531">
    <property type="entry name" value="Beta-barrel_TonB"/>
</dbReference>
<dbReference type="GO" id="GO:0015344">
    <property type="term" value="F:siderophore uptake transmembrane transporter activity"/>
    <property type="evidence" value="ECO:0007669"/>
    <property type="project" value="TreeGrafter"/>
</dbReference>
<evidence type="ECO:0000313" key="19">
    <source>
        <dbReference type="EMBL" id="MBB6340691.1"/>
    </source>
</evidence>
<feature type="domain" description="TonB-dependent receptor plug" evidence="18">
    <location>
        <begin position="55"/>
        <end position="152"/>
    </location>
</feature>
<dbReference type="InterPro" id="IPR010105">
    <property type="entry name" value="TonB_sidphr_rcpt"/>
</dbReference>
<evidence type="ECO:0000313" key="20">
    <source>
        <dbReference type="Proteomes" id="UP000557193"/>
    </source>
</evidence>
<keyword evidence="11 14" id="KW-0472">Membrane</keyword>
<evidence type="ECO:0000256" key="14">
    <source>
        <dbReference type="PROSITE-ProRule" id="PRU01360"/>
    </source>
</evidence>
<dbReference type="Gene3D" id="2.40.170.20">
    <property type="entry name" value="TonB-dependent receptor, beta-barrel domain"/>
    <property type="match status" value="1"/>
</dbReference>
<evidence type="ECO:0000256" key="15">
    <source>
        <dbReference type="RuleBase" id="RU003357"/>
    </source>
</evidence>
<dbReference type="InterPro" id="IPR036942">
    <property type="entry name" value="Beta-barrel_TonB_sf"/>
</dbReference>
<evidence type="ECO:0000256" key="16">
    <source>
        <dbReference type="SAM" id="MobiDB-lite"/>
    </source>
</evidence>
<keyword evidence="13 14" id="KW-0998">Cell outer membrane</keyword>
<keyword evidence="5" id="KW-0410">Iron transport</keyword>
<name>A0A7X0BSG9_9PSED</name>
<evidence type="ECO:0000256" key="6">
    <source>
        <dbReference type="ARBA" id="ARBA00022692"/>
    </source>
</evidence>
<comment type="similarity">
    <text evidence="2 14 15">Belongs to the TonB-dependent receptor family.</text>
</comment>
<evidence type="ECO:0000256" key="3">
    <source>
        <dbReference type="ARBA" id="ARBA00022448"/>
    </source>
</evidence>
<dbReference type="GO" id="GO:0009279">
    <property type="term" value="C:cell outer membrane"/>
    <property type="evidence" value="ECO:0007669"/>
    <property type="project" value="UniProtKB-SubCell"/>
</dbReference>
<evidence type="ECO:0000256" key="11">
    <source>
        <dbReference type="ARBA" id="ARBA00023136"/>
    </source>
</evidence>
<comment type="caution">
    <text evidence="19">The sequence shown here is derived from an EMBL/GenBank/DDBJ whole genome shotgun (WGS) entry which is preliminary data.</text>
</comment>
<protein>
    <submittedName>
        <fullName evidence="19">Outer membrane receptor for ferric coprogen and ferric-rhodotorulic acid</fullName>
    </submittedName>
</protein>
<keyword evidence="8" id="KW-0408">Iron</keyword>
<dbReference type="NCBIfam" id="TIGR01783">
    <property type="entry name" value="TonB-siderophor"/>
    <property type="match status" value="1"/>
</dbReference>
<proteinExistence type="inferred from homology"/>
<evidence type="ECO:0000256" key="1">
    <source>
        <dbReference type="ARBA" id="ARBA00004571"/>
    </source>
</evidence>
<feature type="region of interest" description="Disordered" evidence="16">
    <location>
        <begin position="35"/>
        <end position="57"/>
    </location>
</feature>
<dbReference type="RefSeq" id="WP_311772063.1">
    <property type="nucleotide sequence ID" value="NZ_JACHLL010000001.1"/>
</dbReference>
<evidence type="ECO:0000256" key="9">
    <source>
        <dbReference type="ARBA" id="ARBA00023065"/>
    </source>
</evidence>
<keyword evidence="12 19" id="KW-0675">Receptor</keyword>
<dbReference type="GO" id="GO:0038023">
    <property type="term" value="F:signaling receptor activity"/>
    <property type="evidence" value="ECO:0007669"/>
    <property type="project" value="InterPro"/>
</dbReference>
<keyword evidence="3 14" id="KW-0813">Transport</keyword>
<evidence type="ECO:0000256" key="8">
    <source>
        <dbReference type="ARBA" id="ARBA00023004"/>
    </source>
</evidence>
<dbReference type="PROSITE" id="PS52016">
    <property type="entry name" value="TONB_DEPENDENT_REC_3"/>
    <property type="match status" value="1"/>
</dbReference>
<dbReference type="SUPFAM" id="SSF56935">
    <property type="entry name" value="Porins"/>
    <property type="match status" value="1"/>
</dbReference>
<keyword evidence="6 14" id="KW-0812">Transmembrane</keyword>
<keyword evidence="7" id="KW-0732">Signal</keyword>
<evidence type="ECO:0000256" key="5">
    <source>
        <dbReference type="ARBA" id="ARBA00022496"/>
    </source>
</evidence>
<evidence type="ECO:0000259" key="17">
    <source>
        <dbReference type="Pfam" id="PF00593"/>
    </source>
</evidence>
<feature type="compositionally biased region" description="Polar residues" evidence="16">
    <location>
        <begin position="37"/>
        <end position="48"/>
    </location>
</feature>
<sequence length="686" mass="75757">MASLLALSASGCLQAQQQVVEELQPIMVQEQEASEADSYQAQNSSAATKLNLAPKETPQSVSTITRARIDDFQLNSVNDVLENTTGVNVEEVETDRTYYTARGFDITNFQFDGVGVPFIYGSQAGDLDTALFERIEVLRGANGLMTGIGNPSATVNFVRKRPTAETEARVALTAGSWDMRRLDTDLSGALTESGNVRGRVVYANENKNSYLDRYGREKNVFLGVVEMDLTDTTLFTLGHSLQKSDADSPLWGALPTAYSDGSETDYSRSTNTSSDWAYWNNQENRTFAELTQQLGADWELKGVLTRAELKNDGRLFYMYGSPAPDTGLGLFSYPSLYEAKNTQHIADVYASGPFSLAGREHELVVGGSWSKSELQDLSHYGQGIGTALPPLEEWDGNYLMPSFDARVDGSEFTDKQKSAYSAARWSLMDDLKLITGARVIDVDNQGTSYGKSKSTQYNGKTVPYAGLTYDLSDDYTLYASYTEIFNPQTQLDQAGNRLEALQGENYEVGVKASLFESAELTLAMFQTKQDNLAELVGYNGGQAYYRALQGIESQGWEAELSGELLPGLQASAGYTFVDITDEQNQHARAYAPKHLLRSSATYRLPQLPKAKVGASYNWQSQTENASVEQDAYGLLNLMASYEIDPNWTVAANLNNVTDEKYWASLYWDQAYYGAPRNASMSVSWNY</sequence>
<evidence type="ECO:0000256" key="2">
    <source>
        <dbReference type="ARBA" id="ARBA00009810"/>
    </source>
</evidence>